<dbReference type="Proteomes" id="UP000694701">
    <property type="component" value="Unplaced"/>
</dbReference>
<sequence length="257" mass="28565">MSESHAEAGNEMPNNKKQKLSSDENSNPDLSGDDNDDAVSVESGTNPERPDTPTNTASAPGRKSWGKGKWKSKKCKYSFKCVNSLREDHGQPLFGVQFNWNSKEGDPLVFATVGSNRVTLYECHSQGEIRLLQSYVDADADENFYTCAWTFDTSTSHPLLAVAGSRGIIRIINHITMQCIKVSPDARPHASAAPVTVFTLMSLCVYARDVNDVDDRLIVHKRCYRWSIKLFNLGLRAAHAQNTCVTVTVYKCIVIYL</sequence>
<evidence type="ECO:0000256" key="3">
    <source>
        <dbReference type="ARBA" id="ARBA00023015"/>
    </source>
</evidence>
<dbReference type="InterPro" id="IPR036322">
    <property type="entry name" value="WD40_repeat_dom_sf"/>
</dbReference>
<dbReference type="SUPFAM" id="SSF50978">
    <property type="entry name" value="WD40 repeat-like"/>
    <property type="match status" value="1"/>
</dbReference>
<protein>
    <submittedName>
        <fullName evidence="6">Embryonic ectoderm development</fullName>
    </submittedName>
</protein>
<dbReference type="InterPro" id="IPR051243">
    <property type="entry name" value="PcG_WD-repeat"/>
</dbReference>
<feature type="compositionally biased region" description="Polar residues" evidence="5">
    <location>
        <begin position="42"/>
        <end position="58"/>
    </location>
</feature>
<evidence type="ECO:0000313" key="6">
    <source>
        <dbReference type="Ensembl" id="ENSCCRP00020109328.1"/>
    </source>
</evidence>
<keyword evidence="1" id="KW-0853">WD repeat</keyword>
<evidence type="ECO:0000256" key="5">
    <source>
        <dbReference type="SAM" id="MobiDB-lite"/>
    </source>
</evidence>
<dbReference type="Gene3D" id="2.130.10.10">
    <property type="entry name" value="YVTN repeat-like/Quinoprotein amine dehydrogenase"/>
    <property type="match status" value="1"/>
</dbReference>
<accession>A0A8C2KIT9</accession>
<evidence type="ECO:0000256" key="1">
    <source>
        <dbReference type="ARBA" id="ARBA00022574"/>
    </source>
</evidence>
<keyword evidence="4" id="KW-0804">Transcription</keyword>
<dbReference type="Ensembl" id="ENSCCRT00020119435.1">
    <property type="protein sequence ID" value="ENSCCRP00020109328.1"/>
    <property type="gene ID" value="ENSCCRG00020049787.1"/>
</dbReference>
<evidence type="ECO:0000256" key="2">
    <source>
        <dbReference type="ARBA" id="ARBA00022737"/>
    </source>
</evidence>
<evidence type="ECO:0000313" key="7">
    <source>
        <dbReference type="Proteomes" id="UP000694701"/>
    </source>
</evidence>
<keyword evidence="2" id="KW-0677">Repeat</keyword>
<dbReference type="AlphaFoldDB" id="A0A8C2KIT9"/>
<name>A0A8C2KIT9_CYPCA</name>
<reference evidence="6" key="1">
    <citation type="submission" date="2025-08" db="UniProtKB">
        <authorList>
            <consortium name="Ensembl"/>
        </authorList>
    </citation>
    <scope>IDENTIFICATION</scope>
</reference>
<organism evidence="6 7">
    <name type="scientific">Cyprinus carpio</name>
    <name type="common">Common carp</name>
    <dbReference type="NCBI Taxonomy" id="7962"/>
    <lineage>
        <taxon>Eukaryota</taxon>
        <taxon>Metazoa</taxon>
        <taxon>Chordata</taxon>
        <taxon>Craniata</taxon>
        <taxon>Vertebrata</taxon>
        <taxon>Euteleostomi</taxon>
        <taxon>Actinopterygii</taxon>
        <taxon>Neopterygii</taxon>
        <taxon>Teleostei</taxon>
        <taxon>Ostariophysi</taxon>
        <taxon>Cypriniformes</taxon>
        <taxon>Cyprinidae</taxon>
        <taxon>Cyprininae</taxon>
        <taxon>Cyprinus</taxon>
    </lineage>
</organism>
<proteinExistence type="predicted"/>
<keyword evidence="3" id="KW-0805">Transcription regulation</keyword>
<feature type="region of interest" description="Disordered" evidence="5">
    <location>
        <begin position="1"/>
        <end position="69"/>
    </location>
</feature>
<dbReference type="InterPro" id="IPR015943">
    <property type="entry name" value="WD40/YVTN_repeat-like_dom_sf"/>
</dbReference>
<evidence type="ECO:0000256" key="4">
    <source>
        <dbReference type="ARBA" id="ARBA00023163"/>
    </source>
</evidence>
<dbReference type="PANTHER" id="PTHR10253">
    <property type="entry name" value="POLYCOMB PROTEIN"/>
    <property type="match status" value="1"/>
</dbReference>